<protein>
    <submittedName>
        <fullName evidence="1">mRNA interferase YafO</fullName>
    </submittedName>
</protein>
<proteinExistence type="predicted"/>
<sequence>MVFFYQIRPIKSYLGRDVLYDHPNNLPIVLAEKVKHIHLGSEDKPLPLKAIQFYKTSDIHLVYCQGIMDDNCYLLMTILSPDGHEQAKSPDVMYKLGVMAEKFRNQF</sequence>
<evidence type="ECO:0000313" key="1">
    <source>
        <dbReference type="EMBL" id="SFC76284.1"/>
    </source>
</evidence>
<organism evidence="1 2">
    <name type="scientific">Pseudoalteromonas denitrificans DSM 6059</name>
    <dbReference type="NCBI Taxonomy" id="1123010"/>
    <lineage>
        <taxon>Bacteria</taxon>
        <taxon>Pseudomonadati</taxon>
        <taxon>Pseudomonadota</taxon>
        <taxon>Gammaproteobacteria</taxon>
        <taxon>Alteromonadales</taxon>
        <taxon>Pseudoalteromonadaceae</taxon>
        <taxon>Pseudoalteromonas</taxon>
    </lineage>
</organism>
<reference evidence="1 2" key="1">
    <citation type="submission" date="2016-10" db="EMBL/GenBank/DDBJ databases">
        <authorList>
            <person name="de Groot N.N."/>
        </authorList>
    </citation>
    <scope>NUCLEOTIDE SEQUENCE [LARGE SCALE GENOMIC DNA]</scope>
    <source>
        <strain evidence="1 2">DSM 6059</strain>
    </source>
</reference>
<dbReference type="InterPro" id="IPR020353">
    <property type="entry name" value="Toxin_YafO"/>
</dbReference>
<gene>
    <name evidence="1" type="ORF">SAMN02745724_02500</name>
</gene>
<dbReference type="Proteomes" id="UP000198862">
    <property type="component" value="Unassembled WGS sequence"/>
</dbReference>
<dbReference type="STRING" id="1123010.SAMN02745724_02500"/>
<evidence type="ECO:0000313" key="2">
    <source>
        <dbReference type="Proteomes" id="UP000198862"/>
    </source>
</evidence>
<dbReference type="RefSeq" id="WP_218156516.1">
    <property type="nucleotide sequence ID" value="NZ_FOLO01000017.1"/>
</dbReference>
<keyword evidence="2" id="KW-1185">Reference proteome</keyword>
<dbReference type="EMBL" id="FOLO01000017">
    <property type="protein sequence ID" value="SFC76284.1"/>
    <property type="molecule type" value="Genomic_DNA"/>
</dbReference>
<dbReference type="AlphaFoldDB" id="A0A1I1LT16"/>
<name>A0A1I1LT16_9GAMM</name>
<dbReference type="Pfam" id="PF13957">
    <property type="entry name" value="YafO_toxin"/>
    <property type="match status" value="1"/>
</dbReference>
<accession>A0A1I1LT16</accession>